<accession>X6PDN4</accession>
<dbReference type="EMBL" id="ASPP01000939">
    <property type="protein sequence ID" value="ETO36169.1"/>
    <property type="molecule type" value="Genomic_DNA"/>
</dbReference>
<comment type="caution">
    <text evidence="1">The sequence shown here is derived from an EMBL/GenBank/DDBJ whole genome shotgun (WGS) entry which is preliminary data.</text>
</comment>
<organism evidence="1 2">
    <name type="scientific">Reticulomyxa filosa</name>
    <dbReference type="NCBI Taxonomy" id="46433"/>
    <lineage>
        <taxon>Eukaryota</taxon>
        <taxon>Sar</taxon>
        <taxon>Rhizaria</taxon>
        <taxon>Retaria</taxon>
        <taxon>Foraminifera</taxon>
        <taxon>Monothalamids</taxon>
        <taxon>Reticulomyxidae</taxon>
        <taxon>Reticulomyxa</taxon>
    </lineage>
</organism>
<proteinExistence type="predicted"/>
<protein>
    <recommendedName>
        <fullName evidence="3">TRAF-type domain-containing protein</fullName>
    </recommendedName>
</protein>
<name>X6PDN4_RETFI</name>
<evidence type="ECO:0000313" key="1">
    <source>
        <dbReference type="EMBL" id="ETO36169.1"/>
    </source>
</evidence>
<dbReference type="AlphaFoldDB" id="X6PDN4"/>
<evidence type="ECO:0000313" key="2">
    <source>
        <dbReference type="Proteomes" id="UP000023152"/>
    </source>
</evidence>
<sequence length="142" mass="16505">SITEQHACFDKNWILQLNKQGSIRDFICLICKQVADSPMEINCIQHKNMDELLIQQISTQQRHEEGEIPGIVSCDFKGKLKQMNDHLEHSCGLQMVKCWFESFGYNHKYLKSAICLLYDCGIKKKLCFVIVMFSNFSCLQFC</sequence>
<gene>
    <name evidence="1" type="ORF">RFI_00893</name>
</gene>
<evidence type="ECO:0008006" key="3">
    <source>
        <dbReference type="Google" id="ProtNLM"/>
    </source>
</evidence>
<keyword evidence="2" id="KW-1185">Reference proteome</keyword>
<dbReference type="Proteomes" id="UP000023152">
    <property type="component" value="Unassembled WGS sequence"/>
</dbReference>
<reference evidence="1 2" key="1">
    <citation type="journal article" date="2013" name="Curr. Biol.">
        <title>The Genome of the Foraminiferan Reticulomyxa filosa.</title>
        <authorList>
            <person name="Glockner G."/>
            <person name="Hulsmann N."/>
            <person name="Schleicher M."/>
            <person name="Noegel A.A."/>
            <person name="Eichinger L."/>
            <person name="Gallinger C."/>
            <person name="Pawlowski J."/>
            <person name="Sierra R."/>
            <person name="Euteneuer U."/>
            <person name="Pillet L."/>
            <person name="Moustafa A."/>
            <person name="Platzer M."/>
            <person name="Groth M."/>
            <person name="Szafranski K."/>
            <person name="Schliwa M."/>
        </authorList>
    </citation>
    <scope>NUCLEOTIDE SEQUENCE [LARGE SCALE GENOMIC DNA]</scope>
</reference>
<feature type="non-terminal residue" evidence="1">
    <location>
        <position position="1"/>
    </location>
</feature>